<dbReference type="Pfam" id="PF01497">
    <property type="entry name" value="Peripla_BP_2"/>
    <property type="match status" value="1"/>
</dbReference>
<dbReference type="GO" id="GO:0071281">
    <property type="term" value="P:cellular response to iron ion"/>
    <property type="evidence" value="ECO:0007669"/>
    <property type="project" value="TreeGrafter"/>
</dbReference>
<dbReference type="PROSITE" id="PS51257">
    <property type="entry name" value="PROKAR_LIPOPROTEIN"/>
    <property type="match status" value="1"/>
</dbReference>
<dbReference type="InterPro" id="IPR002491">
    <property type="entry name" value="ABC_transptr_periplasmic_BD"/>
</dbReference>
<feature type="domain" description="Fe/B12 periplasmic-binding" evidence="1">
    <location>
        <begin position="42"/>
        <end position="303"/>
    </location>
</feature>
<gene>
    <name evidence="2" type="primary">btuF_5</name>
    <name evidence="2" type="ORF">SDC9_12794</name>
</gene>
<name>A0A644TJM8_9ZZZZ</name>
<proteinExistence type="predicted"/>
<protein>
    <submittedName>
        <fullName evidence="2">Vitamin B12-binding protein</fullName>
    </submittedName>
</protein>
<reference evidence="2" key="1">
    <citation type="submission" date="2019-08" db="EMBL/GenBank/DDBJ databases">
        <authorList>
            <person name="Kucharzyk K."/>
            <person name="Murdoch R.W."/>
            <person name="Higgins S."/>
            <person name="Loffler F."/>
        </authorList>
    </citation>
    <scope>NUCLEOTIDE SEQUENCE</scope>
</reference>
<dbReference type="Gene3D" id="3.40.50.1980">
    <property type="entry name" value="Nitrogenase molybdenum iron protein domain"/>
    <property type="match status" value="2"/>
</dbReference>
<dbReference type="SUPFAM" id="SSF53807">
    <property type="entry name" value="Helical backbone' metal receptor"/>
    <property type="match status" value="1"/>
</dbReference>
<organism evidence="2">
    <name type="scientific">bioreactor metagenome</name>
    <dbReference type="NCBI Taxonomy" id="1076179"/>
    <lineage>
        <taxon>unclassified sequences</taxon>
        <taxon>metagenomes</taxon>
        <taxon>ecological metagenomes</taxon>
    </lineage>
</organism>
<dbReference type="EMBL" id="VSSQ01000035">
    <property type="protein sequence ID" value="MPL67104.1"/>
    <property type="molecule type" value="Genomic_DNA"/>
</dbReference>
<dbReference type="AlphaFoldDB" id="A0A644TJM8"/>
<dbReference type="PROSITE" id="PS50983">
    <property type="entry name" value="FE_B12_PBP"/>
    <property type="match status" value="1"/>
</dbReference>
<comment type="caution">
    <text evidence="2">The sequence shown here is derived from an EMBL/GenBank/DDBJ whole genome shotgun (WGS) entry which is preliminary data.</text>
</comment>
<sequence length="306" mass="33980">MLYKKMLIFALLILLVAGTGCQQSHYTEKISNKIADKNKPQRIISLNISSDEILLDLVDSERIIALSNNSEDEQISSVVAKAKAVKTKLSLRTNIEKIYALRPDLVFVPEAGPPEIAKSLSELGIKVHIVKSASNIYDIESKIKDIAMAVGETEKGQKLIAEMENNLMKVTAKTQNVIHKKTVIAFTYGGAYGVKDGLFDNICNYAGVINGASKVGLKKGEKLSKENIIEINPDIFLLPTWSHTPNNDAQVLKQEILHDSAYSKLKAIENNSIYFMPDKYRSCSSQYIAMGVYEMTQIAYPDLFTD</sequence>
<dbReference type="PANTHER" id="PTHR30535">
    <property type="entry name" value="VITAMIN B12-BINDING PROTEIN"/>
    <property type="match status" value="1"/>
</dbReference>
<evidence type="ECO:0000259" key="1">
    <source>
        <dbReference type="PROSITE" id="PS50983"/>
    </source>
</evidence>
<dbReference type="InterPro" id="IPR050902">
    <property type="entry name" value="ABC_Transporter_SBP"/>
</dbReference>
<accession>A0A644TJM8</accession>
<dbReference type="PANTHER" id="PTHR30535:SF34">
    <property type="entry name" value="MOLYBDATE-BINDING PROTEIN MOLA"/>
    <property type="match status" value="1"/>
</dbReference>
<evidence type="ECO:0000313" key="2">
    <source>
        <dbReference type="EMBL" id="MPL67104.1"/>
    </source>
</evidence>